<accession>A0A0F6A5P7</accession>
<dbReference type="Proteomes" id="UP000033434">
    <property type="component" value="Unassembled WGS sequence"/>
</dbReference>
<evidence type="ECO:0000313" key="3">
    <source>
        <dbReference type="Proteomes" id="UP000033434"/>
    </source>
</evidence>
<reference evidence="2 3" key="1">
    <citation type="journal article" date="2015" name="BMC Genomics">
        <title>Genome mining reveals unlocked bioactive potential of marine Gram-negative bacteria.</title>
        <authorList>
            <person name="Machado H."/>
            <person name="Sonnenschein E.C."/>
            <person name="Melchiorsen J."/>
            <person name="Gram L."/>
        </authorList>
    </citation>
    <scope>NUCLEOTIDE SEQUENCE [LARGE SCALE GENOMIC DNA]</scope>
    <source>
        <strain evidence="2 3">S4054</strain>
    </source>
</reference>
<dbReference type="AlphaFoldDB" id="A0A0F6A5P7"/>
<sequence>MKKLSAALLMLSTATVAQPYDNSLTEEAIKKRLTPIGSVYLAGAEDTAGPGPPCS</sequence>
<dbReference type="EMBL" id="AUXW01000193">
    <property type="protein sequence ID" value="KKE81166.1"/>
    <property type="molecule type" value="Genomic_DNA"/>
</dbReference>
<protein>
    <submittedName>
        <fullName evidence="2">Uncharacterized protein</fullName>
    </submittedName>
</protein>
<feature type="signal peptide" evidence="1">
    <location>
        <begin position="1"/>
        <end position="19"/>
    </location>
</feature>
<keyword evidence="1" id="KW-0732">Signal</keyword>
<evidence type="ECO:0000313" key="2">
    <source>
        <dbReference type="EMBL" id="KKE81166.1"/>
    </source>
</evidence>
<gene>
    <name evidence="2" type="ORF">N479_23400</name>
</gene>
<proteinExistence type="predicted"/>
<organism evidence="2 3">
    <name type="scientific">Pseudoalteromonas luteoviolacea S4054</name>
    <dbReference type="NCBI Taxonomy" id="1129367"/>
    <lineage>
        <taxon>Bacteria</taxon>
        <taxon>Pseudomonadati</taxon>
        <taxon>Pseudomonadota</taxon>
        <taxon>Gammaproteobacteria</taxon>
        <taxon>Alteromonadales</taxon>
        <taxon>Pseudoalteromonadaceae</taxon>
        <taxon>Pseudoalteromonas</taxon>
    </lineage>
</organism>
<dbReference type="PATRIC" id="fig|1129367.4.peg.4993"/>
<feature type="chain" id="PRO_5002499475" evidence="1">
    <location>
        <begin position="20"/>
        <end position="55"/>
    </location>
</feature>
<evidence type="ECO:0000256" key="1">
    <source>
        <dbReference type="SAM" id="SignalP"/>
    </source>
</evidence>
<comment type="caution">
    <text evidence="2">The sequence shown here is derived from an EMBL/GenBank/DDBJ whole genome shotgun (WGS) entry which is preliminary data.</text>
</comment>
<feature type="non-terminal residue" evidence="2">
    <location>
        <position position="55"/>
    </location>
</feature>
<name>A0A0F6A5P7_9GAMM</name>